<dbReference type="SUPFAM" id="SSF56112">
    <property type="entry name" value="Protein kinase-like (PK-like)"/>
    <property type="match status" value="1"/>
</dbReference>
<dbReference type="PROSITE" id="PS50011">
    <property type="entry name" value="PROTEIN_KINASE_DOM"/>
    <property type="match status" value="1"/>
</dbReference>
<dbReference type="InterPro" id="IPR011009">
    <property type="entry name" value="Kinase-like_dom_sf"/>
</dbReference>
<dbReference type="InterPro" id="IPR001245">
    <property type="entry name" value="Ser-Thr/Tyr_kinase_cat_dom"/>
</dbReference>
<keyword evidence="5" id="KW-1185">Reference proteome</keyword>
<sequence>MTDFRFLRCTTGSEWKSGYAGGFFASLSSTKTMTVKDCSFVECTSANLGGAFAVSGFKSCVVSDCLVNHCFSDASGAIRFDQTSAQSVSISLNRVAFINNSIGPNGDRSVSTCVPEDTPGFVDVSMNFMFGDSGRTLSFIDCFTTCVTDSIGMHAIVNPYPPEESIVRVDDDEFKKIGPLLTEGVELSYDCLSGIMELEMKGKIPNASQKYQVTFRNEGNKTDVKGVFEFVNGKGTLTSPSPSLTLDFSTSYTITSIVGIVPSSSSSPSNALTFPLAAWAFNLASTPSFVSFTTPEQPPTLIGAKSQLVSKDQPFAIVSLLLSEEVKGSYEIVVEEEGNDIAIKVEFDESSKIGGSSGFVVVGEDRLLTHDTTYTIKSITRLTNSESPFVWMNETITFHIPKSSYVPPEEPENPEPEDPVEPKPEPEDPTDPKKGDDKKAMLPGTKKLLSWLIPLVSSLLIALVLAVVIIVLLRRRKVKSETSLKEFDEQTDDQVDEKVEVEELAPDHTNGQIPPQALSHSNFRPDNSLLPTEEGRQPESSKADALEYLVEVMKCSGDFAVSTTLMDTTLYSAIHTEKRDLRNREIGVQIVNGLKQVVAHRGRSDVLTQLSPHWILLDSAGNVHLKLEMNSTEAEQAALLAQKQQNPNAIGAEGEKCGMDGLRWRSPEVVAGSGQVDGHKASVFSLGLILWEIETGLVPYGEVDAVVAQRQSGTGIPPNMSALHDVEFVAMLTRCLSVNPKERPTLTEVGEFLSSHKNESAVAESQI</sequence>
<dbReference type="Pfam" id="PF07714">
    <property type="entry name" value="PK_Tyr_Ser-Thr"/>
    <property type="match status" value="1"/>
</dbReference>
<gene>
    <name evidence="4" type="ORF">BLNAU_9326</name>
</gene>
<feature type="region of interest" description="Disordered" evidence="1">
    <location>
        <begin position="402"/>
        <end position="439"/>
    </location>
</feature>
<dbReference type="SMART" id="SM00220">
    <property type="entry name" value="S_TKc"/>
    <property type="match status" value="1"/>
</dbReference>
<feature type="region of interest" description="Disordered" evidence="1">
    <location>
        <begin position="504"/>
        <end position="541"/>
    </location>
</feature>
<evidence type="ECO:0000313" key="5">
    <source>
        <dbReference type="Proteomes" id="UP001281761"/>
    </source>
</evidence>
<feature type="compositionally biased region" description="Polar residues" evidence="1">
    <location>
        <begin position="509"/>
        <end position="525"/>
    </location>
</feature>
<evidence type="ECO:0000256" key="2">
    <source>
        <dbReference type="SAM" id="Phobius"/>
    </source>
</evidence>
<proteinExistence type="predicted"/>
<evidence type="ECO:0000256" key="1">
    <source>
        <dbReference type="SAM" id="MobiDB-lite"/>
    </source>
</evidence>
<keyword evidence="2" id="KW-1133">Transmembrane helix</keyword>
<feature type="compositionally biased region" description="Acidic residues" evidence="1">
    <location>
        <begin position="409"/>
        <end position="419"/>
    </location>
</feature>
<dbReference type="EMBL" id="JARBJD010000064">
    <property type="protein sequence ID" value="KAK2955636.1"/>
    <property type="molecule type" value="Genomic_DNA"/>
</dbReference>
<dbReference type="PANTHER" id="PTHR44329">
    <property type="entry name" value="SERINE/THREONINE-PROTEIN KINASE TNNI3K-RELATED"/>
    <property type="match status" value="1"/>
</dbReference>
<feature type="compositionally biased region" description="Basic and acidic residues" evidence="1">
    <location>
        <begin position="420"/>
        <end position="439"/>
    </location>
</feature>
<dbReference type="Gene3D" id="1.10.510.10">
    <property type="entry name" value="Transferase(Phosphotransferase) domain 1"/>
    <property type="match status" value="1"/>
</dbReference>
<evidence type="ECO:0000313" key="4">
    <source>
        <dbReference type="EMBL" id="KAK2955636.1"/>
    </source>
</evidence>
<protein>
    <recommendedName>
        <fullName evidence="3">Protein kinase domain-containing protein</fullName>
    </recommendedName>
</protein>
<organism evidence="4 5">
    <name type="scientific">Blattamonas nauphoetae</name>
    <dbReference type="NCBI Taxonomy" id="2049346"/>
    <lineage>
        <taxon>Eukaryota</taxon>
        <taxon>Metamonada</taxon>
        <taxon>Preaxostyla</taxon>
        <taxon>Oxymonadida</taxon>
        <taxon>Blattamonas</taxon>
    </lineage>
</organism>
<keyword evidence="2" id="KW-0472">Membrane</keyword>
<accession>A0ABQ9XVZ0</accession>
<evidence type="ECO:0000259" key="3">
    <source>
        <dbReference type="PROSITE" id="PS50011"/>
    </source>
</evidence>
<feature type="domain" description="Protein kinase" evidence="3">
    <location>
        <begin position="347"/>
        <end position="753"/>
    </location>
</feature>
<keyword evidence="2" id="KW-0812">Transmembrane</keyword>
<feature type="transmembrane region" description="Helical" evidence="2">
    <location>
        <begin position="448"/>
        <end position="473"/>
    </location>
</feature>
<comment type="caution">
    <text evidence="4">The sequence shown here is derived from an EMBL/GenBank/DDBJ whole genome shotgun (WGS) entry which is preliminary data.</text>
</comment>
<dbReference type="Proteomes" id="UP001281761">
    <property type="component" value="Unassembled WGS sequence"/>
</dbReference>
<name>A0ABQ9XVZ0_9EUKA</name>
<dbReference type="InterPro" id="IPR051681">
    <property type="entry name" value="Ser/Thr_Kinases-Pseudokinases"/>
</dbReference>
<reference evidence="4 5" key="1">
    <citation type="journal article" date="2022" name="bioRxiv">
        <title>Genomics of Preaxostyla Flagellates Illuminates Evolutionary Transitions and the Path Towards Mitochondrial Loss.</title>
        <authorList>
            <person name="Novak L.V.F."/>
            <person name="Treitli S.C."/>
            <person name="Pyrih J."/>
            <person name="Halakuc P."/>
            <person name="Pipaliya S.V."/>
            <person name="Vacek V."/>
            <person name="Brzon O."/>
            <person name="Soukal P."/>
            <person name="Eme L."/>
            <person name="Dacks J.B."/>
            <person name="Karnkowska A."/>
            <person name="Elias M."/>
            <person name="Hampl V."/>
        </authorList>
    </citation>
    <scope>NUCLEOTIDE SEQUENCE [LARGE SCALE GENOMIC DNA]</scope>
    <source>
        <strain evidence="4">NAU3</strain>
        <tissue evidence="4">Gut</tissue>
    </source>
</reference>
<dbReference type="InterPro" id="IPR000719">
    <property type="entry name" value="Prot_kinase_dom"/>
</dbReference>